<evidence type="ECO:0000256" key="6">
    <source>
        <dbReference type="PIRNR" id="PIRNR036525"/>
    </source>
</evidence>
<dbReference type="PANTHER" id="PTHR43467:SF1">
    <property type="entry name" value="PRECORRIN-6A SYNTHASE [DEACETYLATING]"/>
    <property type="match status" value="1"/>
</dbReference>
<dbReference type="InterPro" id="IPR000878">
    <property type="entry name" value="4pyrrol_Mease"/>
</dbReference>
<dbReference type="Gene3D" id="3.40.1010.10">
    <property type="entry name" value="Cobalt-precorrin-4 Transmethylase, Domain 1"/>
    <property type="match status" value="1"/>
</dbReference>
<evidence type="ECO:0000313" key="10">
    <source>
        <dbReference type="Proteomes" id="UP000321405"/>
    </source>
</evidence>
<dbReference type="InterPro" id="IPR014776">
    <property type="entry name" value="4pyrrole_Mease_sub2"/>
</dbReference>
<comment type="function">
    <text evidence="6">Catalyzes the methylation of C-1 in precorrin-5 and the subsequent extrusion of acetic acid from the resulting intermediate to form cobalt-precorrin-6A.</text>
</comment>
<dbReference type="RefSeq" id="WP_147092045.1">
    <property type="nucleotide sequence ID" value="NZ_BJVC01000001.1"/>
</dbReference>
<dbReference type="PIRSF" id="PIRSF036525">
    <property type="entry name" value="CobF"/>
    <property type="match status" value="1"/>
</dbReference>
<comment type="catalytic activity">
    <reaction evidence="6">
        <text>precorrin-5 + S-adenosyl-L-methionine + H2O = precorrin-6A + acetate + S-adenosyl-L-homocysteine + 2 H(+)</text>
        <dbReference type="Rhea" id="RHEA:18261"/>
        <dbReference type="ChEBI" id="CHEBI:15377"/>
        <dbReference type="ChEBI" id="CHEBI:15378"/>
        <dbReference type="ChEBI" id="CHEBI:30089"/>
        <dbReference type="ChEBI" id="CHEBI:57856"/>
        <dbReference type="ChEBI" id="CHEBI:59789"/>
        <dbReference type="ChEBI" id="CHEBI:77871"/>
        <dbReference type="ChEBI" id="CHEBI:77872"/>
        <dbReference type="EC" id="2.1.1.152"/>
    </reaction>
</comment>
<dbReference type="NCBIfam" id="TIGR02434">
    <property type="entry name" value="CobF"/>
    <property type="match status" value="1"/>
</dbReference>
<evidence type="ECO:0000259" key="8">
    <source>
        <dbReference type="Pfam" id="PF00590"/>
    </source>
</evidence>
<comment type="pathway">
    <text evidence="1">Cofactor biosynthesis; adenosylcobalamin biosynthesis.</text>
</comment>
<protein>
    <recommendedName>
        <fullName evidence="6">Precorrin-6A synthase [deacetylating]</fullName>
        <ecNumber evidence="6">2.1.1.152</ecNumber>
    </recommendedName>
</protein>
<accession>A0A511BMA3</accession>
<dbReference type="GO" id="GO:0032259">
    <property type="term" value="P:methylation"/>
    <property type="evidence" value="ECO:0007669"/>
    <property type="project" value="UniProtKB-KW"/>
</dbReference>
<keyword evidence="2" id="KW-0169">Cobalamin biosynthesis</keyword>
<proteinExistence type="predicted"/>
<gene>
    <name evidence="9" type="ORF">SSA02_01760</name>
</gene>
<dbReference type="AlphaFoldDB" id="A0A511BMA3"/>
<evidence type="ECO:0000313" key="9">
    <source>
        <dbReference type="EMBL" id="GEL01013.1"/>
    </source>
</evidence>
<organism evidence="9 10">
    <name type="scientific">Swaminathania salitolerans</name>
    <dbReference type="NCBI Taxonomy" id="182838"/>
    <lineage>
        <taxon>Bacteria</taxon>
        <taxon>Pseudomonadati</taxon>
        <taxon>Pseudomonadota</taxon>
        <taxon>Alphaproteobacteria</taxon>
        <taxon>Acetobacterales</taxon>
        <taxon>Acetobacteraceae</taxon>
        <taxon>Swaminathania</taxon>
    </lineage>
</organism>
<comment type="caution">
    <text evidence="9">The sequence shown here is derived from an EMBL/GenBank/DDBJ whole genome shotgun (WGS) entry which is preliminary data.</text>
</comment>
<dbReference type="GO" id="GO:0043819">
    <property type="term" value="F:precorrin-6A synthase (deacetylating) activity"/>
    <property type="evidence" value="ECO:0007669"/>
    <property type="project" value="UniProtKB-EC"/>
</dbReference>
<dbReference type="Gene3D" id="3.30.950.10">
    <property type="entry name" value="Methyltransferase, Cobalt-precorrin-4 Transmethylase, Domain 2"/>
    <property type="match status" value="1"/>
</dbReference>
<name>A0A511BMA3_9PROT</name>
<dbReference type="InterPro" id="IPR014777">
    <property type="entry name" value="4pyrrole_Mease_sub1"/>
</dbReference>
<dbReference type="SUPFAM" id="SSF53790">
    <property type="entry name" value="Tetrapyrrole methylase"/>
    <property type="match status" value="1"/>
</dbReference>
<keyword evidence="3 6" id="KW-0489">Methyltransferase</keyword>
<evidence type="ECO:0000256" key="4">
    <source>
        <dbReference type="ARBA" id="ARBA00022679"/>
    </source>
</evidence>
<evidence type="ECO:0000256" key="1">
    <source>
        <dbReference type="ARBA" id="ARBA00004953"/>
    </source>
</evidence>
<dbReference type="InterPro" id="IPR035996">
    <property type="entry name" value="4pyrrol_Methylase_sf"/>
</dbReference>
<dbReference type="InterPro" id="IPR012797">
    <property type="entry name" value="CobF"/>
</dbReference>
<dbReference type="EMBL" id="BJVC01000001">
    <property type="protein sequence ID" value="GEL01013.1"/>
    <property type="molecule type" value="Genomic_DNA"/>
</dbReference>
<dbReference type="GO" id="GO:0009236">
    <property type="term" value="P:cobalamin biosynthetic process"/>
    <property type="evidence" value="ECO:0007669"/>
    <property type="project" value="UniProtKB-KW"/>
</dbReference>
<evidence type="ECO:0000256" key="3">
    <source>
        <dbReference type="ARBA" id="ARBA00022603"/>
    </source>
</evidence>
<sequence length="273" mass="30272">MTKTVLLIGIGAGDPDQLTLQAVKAMNRAGIFFLPDKGSEKAGLRAVREALCRQVMTHDRYRWVCYDVPQRDARIAEYRARVAAWHDALADRFETMIVEALPENGCGAFLVWGDPSLFDSTLRIIETVRRRGVSFAFEVIPGITSVQTLAARHKTTLGAIGEKITILPARLLARGWPDDLGSAIVMLDSGAALERLRTNTELTVLWGANLGTGDERVISGRLCEVFASIQTARRAIKEKRGWVMDVYMLRRETGPGGETARDVKDERFPPMTD</sequence>
<dbReference type="OrthoDB" id="9787471at2"/>
<dbReference type="Pfam" id="PF00590">
    <property type="entry name" value="TP_methylase"/>
    <property type="match status" value="1"/>
</dbReference>
<keyword evidence="5 6" id="KW-0949">S-adenosyl-L-methionine</keyword>
<dbReference type="EC" id="2.1.1.152" evidence="6"/>
<keyword evidence="10" id="KW-1185">Reference proteome</keyword>
<dbReference type="CDD" id="cd11643">
    <property type="entry name" value="Precorrin-6A-synthase"/>
    <property type="match status" value="1"/>
</dbReference>
<feature type="region of interest" description="Disordered" evidence="7">
    <location>
        <begin position="254"/>
        <end position="273"/>
    </location>
</feature>
<evidence type="ECO:0000256" key="5">
    <source>
        <dbReference type="ARBA" id="ARBA00022691"/>
    </source>
</evidence>
<reference evidence="9 10" key="1">
    <citation type="submission" date="2019-07" db="EMBL/GenBank/DDBJ databases">
        <title>Whole genome shotgun sequence of Swaminathania salitolerans NBRC 104436.</title>
        <authorList>
            <person name="Hosoyama A."/>
            <person name="Uohara A."/>
            <person name="Ohji S."/>
            <person name="Ichikawa N."/>
        </authorList>
    </citation>
    <scope>NUCLEOTIDE SEQUENCE [LARGE SCALE GENOMIC DNA]</scope>
    <source>
        <strain evidence="9 10">NBRC 104436</strain>
    </source>
</reference>
<dbReference type="Proteomes" id="UP000321405">
    <property type="component" value="Unassembled WGS sequence"/>
</dbReference>
<dbReference type="PANTHER" id="PTHR43467">
    <property type="entry name" value="COBALT-PRECORRIN-2 C(20)-METHYLTRANSFERASE"/>
    <property type="match status" value="1"/>
</dbReference>
<keyword evidence="4 6" id="KW-0808">Transferase</keyword>
<evidence type="ECO:0000256" key="7">
    <source>
        <dbReference type="SAM" id="MobiDB-lite"/>
    </source>
</evidence>
<evidence type="ECO:0000256" key="2">
    <source>
        <dbReference type="ARBA" id="ARBA00022573"/>
    </source>
</evidence>
<feature type="domain" description="Tetrapyrrole methylase" evidence="8">
    <location>
        <begin position="5"/>
        <end position="224"/>
    </location>
</feature>